<keyword evidence="1" id="KW-1185">Reference proteome</keyword>
<gene>
    <name evidence="2" type="primary">LOC113520435</name>
</gene>
<dbReference type="KEGG" id="gmw:113520435"/>
<name>A0A6J1WYS1_GALME</name>
<dbReference type="InterPro" id="IPR002347">
    <property type="entry name" value="SDR_fam"/>
</dbReference>
<accession>A0A6J1WYS1</accession>
<dbReference type="AlphaFoldDB" id="A0A6J1WYS1"/>
<sequence>MEFAEKVVLITGASSGIGASTAIHFSKLSAKLVLVGRKENNLKRIALYCEKTKSIKPLAIVADVTEDADAQRIINETIEHFGKLDVLINNAGIIDMGGIKKTNMESYDKVMTTNIRAVFHLTMLAVPHLVQSRGCIINTSCLASSKPSTMALAYNISKAALDHFTKCIALELAPDGVRVNSVNPGFVKTNLLKDIGLTEEQLELFVKNVVGNMPLKRAVEGNEVAALIAFLASDQASSITGCNYLIDGGSSLR</sequence>
<proteinExistence type="predicted"/>
<dbReference type="Proteomes" id="UP001652740">
    <property type="component" value="Unplaced"/>
</dbReference>
<dbReference type="GeneID" id="113520435"/>
<evidence type="ECO:0000313" key="1">
    <source>
        <dbReference type="Proteomes" id="UP001652740"/>
    </source>
</evidence>
<dbReference type="InParanoid" id="A0A6J1WYS1"/>
<dbReference type="RefSeq" id="XP_026761569.2">
    <property type="nucleotide sequence ID" value="XM_026905768.3"/>
</dbReference>
<dbReference type="Pfam" id="PF13561">
    <property type="entry name" value="adh_short_C2"/>
    <property type="match status" value="1"/>
</dbReference>
<dbReference type="PANTHER" id="PTHR43975:SF2">
    <property type="entry name" value="EG:BACR7A4.14 PROTEIN-RELATED"/>
    <property type="match status" value="1"/>
</dbReference>
<reference evidence="2" key="1">
    <citation type="submission" date="2025-08" db="UniProtKB">
        <authorList>
            <consortium name="RefSeq"/>
        </authorList>
    </citation>
    <scope>IDENTIFICATION</scope>
    <source>
        <tissue evidence="2">Whole larvae</tissue>
    </source>
</reference>
<protein>
    <submittedName>
        <fullName evidence="2">Uncharacterized oxidoreductase TM_0325-like</fullName>
    </submittedName>
</protein>
<dbReference type="PRINTS" id="PR00081">
    <property type="entry name" value="GDHRDH"/>
</dbReference>
<dbReference type="PANTHER" id="PTHR43975">
    <property type="entry name" value="ZGC:101858"/>
    <property type="match status" value="1"/>
</dbReference>
<organism evidence="1 2">
    <name type="scientific">Galleria mellonella</name>
    <name type="common">Greater wax moth</name>
    <dbReference type="NCBI Taxonomy" id="7137"/>
    <lineage>
        <taxon>Eukaryota</taxon>
        <taxon>Metazoa</taxon>
        <taxon>Ecdysozoa</taxon>
        <taxon>Arthropoda</taxon>
        <taxon>Hexapoda</taxon>
        <taxon>Insecta</taxon>
        <taxon>Pterygota</taxon>
        <taxon>Neoptera</taxon>
        <taxon>Endopterygota</taxon>
        <taxon>Lepidoptera</taxon>
        <taxon>Glossata</taxon>
        <taxon>Ditrysia</taxon>
        <taxon>Pyraloidea</taxon>
        <taxon>Pyralidae</taxon>
        <taxon>Galleriinae</taxon>
        <taxon>Galleria</taxon>
    </lineage>
</organism>
<dbReference type="SUPFAM" id="SSF51735">
    <property type="entry name" value="NAD(P)-binding Rossmann-fold domains"/>
    <property type="match status" value="1"/>
</dbReference>
<dbReference type="InterPro" id="IPR036291">
    <property type="entry name" value="NAD(P)-bd_dom_sf"/>
</dbReference>
<evidence type="ECO:0000313" key="2">
    <source>
        <dbReference type="RefSeq" id="XP_026761569.2"/>
    </source>
</evidence>
<dbReference type="PRINTS" id="PR00080">
    <property type="entry name" value="SDRFAMILY"/>
</dbReference>
<dbReference type="Gene3D" id="3.40.50.720">
    <property type="entry name" value="NAD(P)-binding Rossmann-like Domain"/>
    <property type="match status" value="1"/>
</dbReference>